<reference evidence="1" key="2">
    <citation type="submission" date="2023-03" db="EMBL/GenBank/DDBJ databases">
        <authorList>
            <person name="Inwood S.N."/>
            <person name="Skelly J.G."/>
            <person name="Guhlin J."/>
            <person name="Harrop T.W.R."/>
            <person name="Goldson S.G."/>
            <person name="Dearden P.K."/>
        </authorList>
    </citation>
    <scope>NUCLEOTIDE SEQUENCE</scope>
    <source>
        <strain evidence="1">Lincoln</strain>
        <tissue evidence="1">Whole body</tissue>
    </source>
</reference>
<dbReference type="Proteomes" id="UP001168972">
    <property type="component" value="Unassembled WGS sequence"/>
</dbReference>
<keyword evidence="2" id="KW-1185">Reference proteome</keyword>
<organism evidence="1 2">
    <name type="scientific">Microctonus hyperodae</name>
    <name type="common">Parasitoid wasp</name>
    <dbReference type="NCBI Taxonomy" id="165561"/>
    <lineage>
        <taxon>Eukaryota</taxon>
        <taxon>Metazoa</taxon>
        <taxon>Ecdysozoa</taxon>
        <taxon>Arthropoda</taxon>
        <taxon>Hexapoda</taxon>
        <taxon>Insecta</taxon>
        <taxon>Pterygota</taxon>
        <taxon>Neoptera</taxon>
        <taxon>Endopterygota</taxon>
        <taxon>Hymenoptera</taxon>
        <taxon>Apocrita</taxon>
        <taxon>Ichneumonoidea</taxon>
        <taxon>Braconidae</taxon>
        <taxon>Euphorinae</taxon>
        <taxon>Microctonus</taxon>
    </lineage>
</organism>
<evidence type="ECO:0000313" key="2">
    <source>
        <dbReference type="Proteomes" id="UP001168972"/>
    </source>
</evidence>
<protein>
    <submittedName>
        <fullName evidence="1">Uncharacterized protein</fullName>
    </submittedName>
</protein>
<dbReference type="AlphaFoldDB" id="A0AA39FE82"/>
<proteinExistence type="predicted"/>
<gene>
    <name evidence="1" type="ORF">PV327_001796</name>
</gene>
<dbReference type="EMBL" id="JAQQBR010001831">
    <property type="protein sequence ID" value="KAK0167947.1"/>
    <property type="molecule type" value="Genomic_DNA"/>
</dbReference>
<comment type="caution">
    <text evidence="1">The sequence shown here is derived from an EMBL/GenBank/DDBJ whole genome shotgun (WGS) entry which is preliminary data.</text>
</comment>
<sequence>MLNPFKLSQSGSKAHLELVEGNGFAVNNASSTHPTYTYRQTNVVWLNSSRIWTGNYLSTARKTVHSEGYMTRFEPASIENRIYSRLSFLYYILAGVF</sequence>
<accession>A0AA39FE82</accession>
<reference evidence="1" key="1">
    <citation type="journal article" date="2023" name="bioRxiv">
        <title>Scaffold-level genome assemblies of two parasitoid biocontrol wasps reveal the parthenogenesis mechanism and an associated novel virus.</title>
        <authorList>
            <person name="Inwood S."/>
            <person name="Skelly J."/>
            <person name="Guhlin J."/>
            <person name="Harrop T."/>
            <person name="Goldson S."/>
            <person name="Dearden P."/>
        </authorList>
    </citation>
    <scope>NUCLEOTIDE SEQUENCE</scope>
    <source>
        <strain evidence="1">Lincoln</strain>
        <tissue evidence="1">Whole body</tissue>
    </source>
</reference>
<name>A0AA39FE82_MICHY</name>
<evidence type="ECO:0000313" key="1">
    <source>
        <dbReference type="EMBL" id="KAK0167947.1"/>
    </source>
</evidence>